<evidence type="ECO:0000313" key="2">
    <source>
        <dbReference type="Proteomes" id="UP000297747"/>
    </source>
</evidence>
<name>A0A4Y9FMP4_STRAI</name>
<sequence length="154" mass="17861">MTLEEFKKWVGESLDFAEMVQDYRDKLPQADREQFEGLSFAVWNCLESIPYMLESGELTYQPKEDELVRNDLETEYTNARVKQLKGLSRYKLAKIVAKYELELLDYAERLLADEPIPMDSTTAHGTLELLGEGVLKLLKELDTAKEYKGLHDYT</sequence>
<reference evidence="1 2" key="1">
    <citation type="submission" date="2019-03" db="EMBL/GenBank/DDBJ databases">
        <title>Diversity of the mouse oral microbiome.</title>
        <authorList>
            <person name="Joseph S."/>
            <person name="Aduse-Opoku J."/>
            <person name="Curtis M."/>
            <person name="Wade W."/>
            <person name="Hashim A."/>
        </authorList>
    </citation>
    <scope>NUCLEOTIDE SEQUENCE [LARGE SCALE GENOMIC DNA]</scope>
    <source>
        <strain evidence="1 2">HT4</strain>
    </source>
</reference>
<evidence type="ECO:0000313" key="1">
    <source>
        <dbReference type="EMBL" id="TFU30487.1"/>
    </source>
</evidence>
<dbReference type="Proteomes" id="UP000297747">
    <property type="component" value="Unassembled WGS sequence"/>
</dbReference>
<dbReference type="EMBL" id="SPQA01000018">
    <property type="protein sequence ID" value="TFU30487.1"/>
    <property type="molecule type" value="Genomic_DNA"/>
</dbReference>
<evidence type="ECO:0008006" key="3">
    <source>
        <dbReference type="Google" id="ProtNLM"/>
    </source>
</evidence>
<dbReference type="RefSeq" id="WP_135052918.1">
    <property type="nucleotide sequence ID" value="NZ_JADGLI010000018.1"/>
</dbReference>
<dbReference type="AlphaFoldDB" id="A0A4Y9FMP4"/>
<proteinExistence type="predicted"/>
<accession>A0A4Y9FMP4</accession>
<comment type="caution">
    <text evidence="1">The sequence shown here is derived from an EMBL/GenBank/DDBJ whole genome shotgun (WGS) entry which is preliminary data.</text>
</comment>
<organism evidence="1 2">
    <name type="scientific">Streptococcus acidominimus</name>
    <dbReference type="NCBI Taxonomy" id="1326"/>
    <lineage>
        <taxon>Bacteria</taxon>
        <taxon>Bacillati</taxon>
        <taxon>Bacillota</taxon>
        <taxon>Bacilli</taxon>
        <taxon>Lactobacillales</taxon>
        <taxon>Streptococcaceae</taxon>
        <taxon>Streptococcus</taxon>
    </lineage>
</organism>
<gene>
    <name evidence="1" type="ORF">E4U01_05915</name>
</gene>
<protein>
    <recommendedName>
        <fullName evidence="3">Phage protein</fullName>
    </recommendedName>
</protein>